<evidence type="ECO:0000259" key="1">
    <source>
        <dbReference type="Pfam" id="PF12697"/>
    </source>
</evidence>
<evidence type="ECO:0000313" key="2">
    <source>
        <dbReference type="EMBL" id="PPE75424.1"/>
    </source>
</evidence>
<dbReference type="RefSeq" id="WP_104228390.1">
    <property type="nucleotide sequence ID" value="NZ_PSNW01000001.1"/>
</dbReference>
<evidence type="ECO:0000313" key="3">
    <source>
        <dbReference type="Proteomes" id="UP000238220"/>
    </source>
</evidence>
<feature type="domain" description="AB hydrolase-1" evidence="1">
    <location>
        <begin position="24"/>
        <end position="289"/>
    </location>
</feature>
<proteinExistence type="predicted"/>
<keyword evidence="3" id="KW-1185">Reference proteome</keyword>
<dbReference type="Gene3D" id="3.40.50.1820">
    <property type="entry name" value="alpha/beta hydrolase"/>
    <property type="match status" value="1"/>
</dbReference>
<keyword evidence="2" id="KW-0378">Hydrolase</keyword>
<sequence length="299" mass="33450">MPFVTVRDGQRLYVRVIGRGQPALLLHGMGMDSRYWLPFLLPQLHRFRFHLPDFRGAGRSAGVRLNQADIFQNHMEDVQDIIGHFGLRDFLLAGYSLGGSTALHLLRAGGFGSVKRYLHIDQSPCVGNREGWTYGLWGERQAELFAALRRLQAVLAESPQAGRLTELPPPARRQAMDTLADTLAQIAGKPALRSTLRAASHWPWLFSRLVPSTHLGDLRATLCSYLSGGHDYRPALAGCPVPVTVLVGMRSDLYHPEGQMSIARQVQQGRILRFEKSGHVPLSDEPLRFMRELGRFLRG</sequence>
<reference evidence="2 3" key="1">
    <citation type="submission" date="2018-02" db="EMBL/GenBank/DDBJ databases">
        <title>Genome sequencing of Solimonas sp. HR-BB.</title>
        <authorList>
            <person name="Lee Y."/>
            <person name="Jeon C.O."/>
        </authorList>
    </citation>
    <scope>NUCLEOTIDE SEQUENCE [LARGE SCALE GENOMIC DNA]</scope>
    <source>
        <strain evidence="2 3">HR-BB</strain>
    </source>
</reference>
<dbReference type="SUPFAM" id="SSF53474">
    <property type="entry name" value="alpha/beta-Hydrolases"/>
    <property type="match status" value="1"/>
</dbReference>
<dbReference type="OrthoDB" id="7055710at2"/>
<name>A0A2S5TKC4_9GAMM</name>
<dbReference type="GO" id="GO:0016787">
    <property type="term" value="F:hydrolase activity"/>
    <property type="evidence" value="ECO:0007669"/>
    <property type="project" value="UniProtKB-KW"/>
</dbReference>
<accession>A0A2S5TKC4</accession>
<organism evidence="2 3">
    <name type="scientific">Solimonas fluminis</name>
    <dbReference type="NCBI Taxonomy" id="2086571"/>
    <lineage>
        <taxon>Bacteria</taxon>
        <taxon>Pseudomonadati</taxon>
        <taxon>Pseudomonadota</taxon>
        <taxon>Gammaproteobacteria</taxon>
        <taxon>Nevskiales</taxon>
        <taxon>Nevskiaceae</taxon>
        <taxon>Solimonas</taxon>
    </lineage>
</organism>
<dbReference type="EMBL" id="PSNW01000001">
    <property type="protein sequence ID" value="PPE75424.1"/>
    <property type="molecule type" value="Genomic_DNA"/>
</dbReference>
<dbReference type="AlphaFoldDB" id="A0A2S5TKC4"/>
<dbReference type="InterPro" id="IPR029058">
    <property type="entry name" value="AB_hydrolase_fold"/>
</dbReference>
<dbReference type="PANTHER" id="PTHR43194">
    <property type="entry name" value="HYDROLASE ALPHA/BETA FOLD FAMILY"/>
    <property type="match status" value="1"/>
</dbReference>
<gene>
    <name evidence="2" type="ORF">C3942_00580</name>
</gene>
<dbReference type="InterPro" id="IPR050228">
    <property type="entry name" value="Carboxylesterase_BioH"/>
</dbReference>
<dbReference type="Proteomes" id="UP000238220">
    <property type="component" value="Unassembled WGS sequence"/>
</dbReference>
<protein>
    <submittedName>
        <fullName evidence="2">Alpha/beta hydrolase</fullName>
    </submittedName>
</protein>
<dbReference type="InterPro" id="IPR000073">
    <property type="entry name" value="AB_hydrolase_1"/>
</dbReference>
<dbReference type="Pfam" id="PF12697">
    <property type="entry name" value="Abhydrolase_6"/>
    <property type="match status" value="1"/>
</dbReference>
<comment type="caution">
    <text evidence="2">The sequence shown here is derived from an EMBL/GenBank/DDBJ whole genome shotgun (WGS) entry which is preliminary data.</text>
</comment>
<dbReference type="PANTHER" id="PTHR43194:SF2">
    <property type="entry name" value="PEROXISOMAL MEMBRANE PROTEIN LPX1"/>
    <property type="match status" value="1"/>
</dbReference>